<reference evidence="3" key="1">
    <citation type="journal article" date="2019" name="Int. J. Syst. Evol. Microbiol.">
        <title>The Global Catalogue of Microorganisms (GCM) 10K type strain sequencing project: providing services to taxonomists for standard genome sequencing and annotation.</title>
        <authorList>
            <consortium name="The Broad Institute Genomics Platform"/>
            <consortium name="The Broad Institute Genome Sequencing Center for Infectious Disease"/>
            <person name="Wu L."/>
            <person name="Ma J."/>
        </authorList>
    </citation>
    <scope>NUCLEOTIDE SEQUENCE [LARGE SCALE GENOMIC DNA]</scope>
    <source>
        <strain evidence="3">CGMCC 1.12851</strain>
    </source>
</reference>
<dbReference type="InterPro" id="IPR028087">
    <property type="entry name" value="Tad_N"/>
</dbReference>
<evidence type="ECO:0000313" key="3">
    <source>
        <dbReference type="Proteomes" id="UP000614261"/>
    </source>
</evidence>
<evidence type="ECO:0000313" key="2">
    <source>
        <dbReference type="EMBL" id="GGB50732.1"/>
    </source>
</evidence>
<keyword evidence="3" id="KW-1185">Reference proteome</keyword>
<dbReference type="EMBL" id="BMGD01000001">
    <property type="protein sequence ID" value="GGB50732.1"/>
    <property type="molecule type" value="Genomic_DNA"/>
</dbReference>
<dbReference type="Pfam" id="PF13400">
    <property type="entry name" value="Tad"/>
    <property type="match status" value="1"/>
</dbReference>
<dbReference type="Proteomes" id="UP000614261">
    <property type="component" value="Unassembled WGS sequence"/>
</dbReference>
<accession>A0ABQ1IRM5</accession>
<evidence type="ECO:0000259" key="1">
    <source>
        <dbReference type="Pfam" id="PF13400"/>
    </source>
</evidence>
<gene>
    <name evidence="2" type="ORF">GCM10010833_01770</name>
</gene>
<name>A0ABQ1IRM5_9SPHN</name>
<organism evidence="2 3">
    <name type="scientific">Blastomonas aquatica</name>
    <dbReference type="NCBI Taxonomy" id="1510276"/>
    <lineage>
        <taxon>Bacteria</taxon>
        <taxon>Pseudomonadati</taxon>
        <taxon>Pseudomonadota</taxon>
        <taxon>Alphaproteobacteria</taxon>
        <taxon>Sphingomonadales</taxon>
        <taxon>Sphingomonadaceae</taxon>
        <taxon>Blastomonas</taxon>
    </lineage>
</organism>
<comment type="caution">
    <text evidence="2">The sequence shown here is derived from an EMBL/GenBank/DDBJ whole genome shotgun (WGS) entry which is preliminary data.</text>
</comment>
<proteinExistence type="predicted"/>
<feature type="domain" description="Putative Flp pilus-assembly TadG-like N-terminal" evidence="1">
    <location>
        <begin position="7"/>
        <end position="52"/>
    </location>
</feature>
<sequence length="670" mass="67396">MLRHTDGSVGLIAGLSLPVVLGGLGLAVDLGRGLEQRMVTQRVADSAALGAALAYQSSNNPANLSAIARDLAVGNGLPDANVTAQLVNDFPNSGDLSVKVTVTAQLPFTLARVVGAPASFTVGSESFAVVSGEPPFATPCFLALSNGSNALRTEGGGTINAPDCSIAAVGQVNNAGSLMRAADIISGAGQILNEWGTLNANSLRFATSFSTPAWNNNVPSADKRVNTSTSLIDPWADNAELVTARSLLGTFTAIPSLANPATPSGSNWDFNWSPASNVAGFRVGTSNTYNVPAGNYTIERLTVAGGINVNFASGSTITIKNGFANGGSSVVFGDVNLFVNGGFNSGSSGVRIGNGALHIGSGTATFTGSNLKGDGDVIVNAPITIGGGASLQMGNGQHLFRSFNISGGGFVVAGDGAFQANEGIDIGGNSELSIGNGSFLIGPRSNGTAINLQGSGRMFMGDGPFSTNGHISTAGGSRIRFPITANHFINGNMTIAGSALFGAGRYTIGGNFTNGTGGTTWPFTSPYTGITWGQMINGVSVSGFDMAGVDVTFITSGTLNLAGGARTKLIAPDASVPGGQIRDLLLHSLTSANTNWAAGAQSIFVGTVHLPNSSLTMSGGSTNLSEGQCFTLIAKTIAATGGAAAGSACRTMTEAYGGGGSGGKTIRLVR</sequence>
<protein>
    <recommendedName>
        <fullName evidence="1">Putative Flp pilus-assembly TadG-like N-terminal domain-containing protein</fullName>
    </recommendedName>
</protein>